<gene>
    <name evidence="3" type="ORF">QCA50_014314</name>
</gene>
<name>A0AAW0FSI8_9APHY</name>
<accession>A0AAW0FSI8</accession>
<evidence type="ECO:0000313" key="4">
    <source>
        <dbReference type="Proteomes" id="UP001385951"/>
    </source>
</evidence>
<protein>
    <submittedName>
        <fullName evidence="3">Uncharacterized protein</fullName>
    </submittedName>
</protein>
<keyword evidence="1" id="KW-0175">Coiled coil</keyword>
<sequence>MNTAQNHGTVIRSAMIGVIGADSKAFCDLQSGSDFRIRVPGSTLAFATKEAVIEDRNVALLEIPACDNWVVTQTRIVQSVMRVLSTVSENRTKLDGIIILDDLDTEQLQEDYTTLSKTLCGDVPGTVVVAMKHRKETRNIKMRATFVHYRGTRESGSHIIGSILRFVPLRHHELERAVRKYVRERYKEKANSRKAIQEKLAEIGRQEKMQQVYPNTRRADDEDEASGDEETQFHECRPLEDEQVKNGRLSEELRECTQRMNREIEKLRGNSELNAKSSSDARKEVDSVNARLTSLLQTVASHEDRIESQISISQDVKTRLSALESHAKTDTDDVQCLRDDLEKLRRQMKQMADTNHTLAANAAAANSTAHQKLEEVQIEMKQLRKENRELHLLLQAKDQEHVEEMESLQQECRTLKGRDEKWDKEFSLMRKRMEAMESWMETVQSRGRDHEDDDEWFVA</sequence>
<dbReference type="EMBL" id="JASBNA010000035">
    <property type="protein sequence ID" value="KAK7682514.1"/>
    <property type="molecule type" value="Genomic_DNA"/>
</dbReference>
<proteinExistence type="predicted"/>
<keyword evidence="4" id="KW-1185">Reference proteome</keyword>
<dbReference type="AlphaFoldDB" id="A0AAW0FSI8"/>
<dbReference type="Proteomes" id="UP001385951">
    <property type="component" value="Unassembled WGS sequence"/>
</dbReference>
<evidence type="ECO:0000313" key="3">
    <source>
        <dbReference type="EMBL" id="KAK7682514.1"/>
    </source>
</evidence>
<comment type="caution">
    <text evidence="3">The sequence shown here is derived from an EMBL/GenBank/DDBJ whole genome shotgun (WGS) entry which is preliminary data.</text>
</comment>
<feature type="coiled-coil region" evidence="1">
    <location>
        <begin position="239"/>
        <end position="270"/>
    </location>
</feature>
<reference evidence="3 4" key="1">
    <citation type="submission" date="2022-09" db="EMBL/GenBank/DDBJ databases">
        <authorList>
            <person name="Palmer J.M."/>
        </authorList>
    </citation>
    <scope>NUCLEOTIDE SEQUENCE [LARGE SCALE GENOMIC DNA]</scope>
    <source>
        <strain evidence="3 4">DSM 7382</strain>
    </source>
</reference>
<feature type="coiled-coil region" evidence="1">
    <location>
        <begin position="327"/>
        <end position="425"/>
    </location>
</feature>
<feature type="compositionally biased region" description="Acidic residues" evidence="2">
    <location>
        <begin position="221"/>
        <end position="230"/>
    </location>
</feature>
<evidence type="ECO:0000256" key="1">
    <source>
        <dbReference type="SAM" id="Coils"/>
    </source>
</evidence>
<feature type="region of interest" description="Disordered" evidence="2">
    <location>
        <begin position="211"/>
        <end position="232"/>
    </location>
</feature>
<organism evidence="3 4">
    <name type="scientific">Cerrena zonata</name>
    <dbReference type="NCBI Taxonomy" id="2478898"/>
    <lineage>
        <taxon>Eukaryota</taxon>
        <taxon>Fungi</taxon>
        <taxon>Dikarya</taxon>
        <taxon>Basidiomycota</taxon>
        <taxon>Agaricomycotina</taxon>
        <taxon>Agaricomycetes</taxon>
        <taxon>Polyporales</taxon>
        <taxon>Cerrenaceae</taxon>
        <taxon>Cerrena</taxon>
    </lineage>
</organism>
<evidence type="ECO:0000256" key="2">
    <source>
        <dbReference type="SAM" id="MobiDB-lite"/>
    </source>
</evidence>